<comment type="caution">
    <text evidence="1">The sequence shown here is derived from an EMBL/GenBank/DDBJ whole genome shotgun (WGS) entry which is preliminary data.</text>
</comment>
<evidence type="ECO:0000313" key="2">
    <source>
        <dbReference type="Proteomes" id="UP000214684"/>
    </source>
</evidence>
<dbReference type="EMBL" id="MUGS01000008">
    <property type="protein sequence ID" value="OXG07836.1"/>
    <property type="molecule type" value="Genomic_DNA"/>
</dbReference>
<evidence type="ECO:0008006" key="3">
    <source>
        <dbReference type="Google" id="ProtNLM"/>
    </source>
</evidence>
<dbReference type="AlphaFoldDB" id="A0A227PFA3"/>
<sequence length="329" mass="38092">MADLVKRQHFVPRTYLKHFAVEKGQEYTISVLPSNEETAHKIFETNIKNIAIERNLYTLPGKSIEQKMAVEKFYSDEFEQHYNTIYNILIDSEKNKISQAERELIISTVVTMYYRTTKWVNASRGLMSRVFDQVFLLCKQTGKDYFTFEGEKISIAGRTLEEFTKDYNDERQPGMILAQLEVALKLIPLRLKNDAIMVVKLDEGDEFVTSDNPVIASNLSEKRFMPFDPQNTLKLPLDNKHILMLIPEGIAGQENLIFRKTSKAAFSTMDKLVGNFQQMNNSEKFIFGSKTALESYLKTKKETESPIHEEDKKLESIADFLKRIDELKK</sequence>
<dbReference type="RefSeq" id="WP_089478910.1">
    <property type="nucleotide sequence ID" value="NZ_MUGS01000008.1"/>
</dbReference>
<evidence type="ECO:0000313" key="1">
    <source>
        <dbReference type="EMBL" id="OXG07836.1"/>
    </source>
</evidence>
<accession>A0A227PFA3</accession>
<dbReference type="Pfam" id="PF14022">
    <property type="entry name" value="DUF4238"/>
    <property type="match status" value="1"/>
</dbReference>
<proteinExistence type="predicted"/>
<keyword evidence="2" id="KW-1185">Reference proteome</keyword>
<gene>
    <name evidence="1" type="ORF">B0A64_07545</name>
</gene>
<reference evidence="1 2" key="1">
    <citation type="submission" date="2016-11" db="EMBL/GenBank/DDBJ databases">
        <title>Whole genomes of Flavobacteriaceae.</title>
        <authorList>
            <person name="Stine C."/>
            <person name="Li C."/>
            <person name="Tadesse D."/>
        </authorList>
    </citation>
    <scope>NUCLEOTIDE SEQUENCE [LARGE SCALE GENOMIC DNA]</scope>
    <source>
        <strain evidence="1 2">DSM 24704</strain>
    </source>
</reference>
<protein>
    <recommendedName>
        <fullName evidence="3">DUF4238 domain-containing protein</fullName>
    </recommendedName>
</protein>
<organism evidence="1 2">
    <name type="scientific">Flavobacterium araucananum</name>
    <dbReference type="NCBI Taxonomy" id="946678"/>
    <lineage>
        <taxon>Bacteria</taxon>
        <taxon>Pseudomonadati</taxon>
        <taxon>Bacteroidota</taxon>
        <taxon>Flavobacteriia</taxon>
        <taxon>Flavobacteriales</taxon>
        <taxon>Flavobacteriaceae</taxon>
        <taxon>Flavobacterium</taxon>
    </lineage>
</organism>
<name>A0A227PFA3_9FLAO</name>
<dbReference type="OrthoDB" id="669645at2"/>
<dbReference type="InterPro" id="IPR025332">
    <property type="entry name" value="DUF4238"/>
</dbReference>
<dbReference type="Proteomes" id="UP000214684">
    <property type="component" value="Unassembled WGS sequence"/>
</dbReference>